<reference evidence="2 3" key="1">
    <citation type="submission" date="2016-11" db="EMBL/GenBank/DDBJ databases">
        <authorList>
            <person name="Jaros S."/>
            <person name="Januszkiewicz K."/>
            <person name="Wedrychowicz H."/>
        </authorList>
    </citation>
    <scope>NUCLEOTIDE SEQUENCE [LARGE SCALE GENOMIC DNA]</scope>
    <source>
        <strain evidence="2 3">DSM 2631</strain>
    </source>
</reference>
<keyword evidence="2" id="KW-0966">Cell projection</keyword>
<keyword evidence="3" id="KW-1185">Reference proteome</keyword>
<dbReference type="STRING" id="1533.SAMN05443638_10549"/>
<keyword evidence="1" id="KW-1133">Transmembrane helix</keyword>
<proteinExistence type="predicted"/>
<keyword evidence="1" id="KW-0472">Membrane</keyword>
<evidence type="ECO:0000256" key="1">
    <source>
        <dbReference type="SAM" id="Phobius"/>
    </source>
</evidence>
<dbReference type="AlphaFoldDB" id="A0A1M4UJ02"/>
<dbReference type="GO" id="GO:0044781">
    <property type="term" value="P:bacterial-type flagellum organization"/>
    <property type="evidence" value="ECO:0007669"/>
    <property type="project" value="InterPro"/>
</dbReference>
<organism evidence="2 3">
    <name type="scientific">Clostridium fallax</name>
    <dbReference type="NCBI Taxonomy" id="1533"/>
    <lineage>
        <taxon>Bacteria</taxon>
        <taxon>Bacillati</taxon>
        <taxon>Bacillota</taxon>
        <taxon>Clostridia</taxon>
        <taxon>Eubacteriales</taxon>
        <taxon>Clostridiaceae</taxon>
        <taxon>Clostridium</taxon>
    </lineage>
</organism>
<dbReference type="Proteomes" id="UP000184035">
    <property type="component" value="Unassembled WGS sequence"/>
</dbReference>
<keyword evidence="2" id="KW-0969">Cilium</keyword>
<dbReference type="GO" id="GO:0016020">
    <property type="term" value="C:membrane"/>
    <property type="evidence" value="ECO:0007669"/>
    <property type="project" value="InterPro"/>
</dbReference>
<name>A0A1M4UJ02_9CLOT</name>
<dbReference type="EMBL" id="FQVM01000005">
    <property type="protein sequence ID" value="SHE56762.1"/>
    <property type="molecule type" value="Genomic_DNA"/>
</dbReference>
<keyword evidence="1" id="KW-0812">Transmembrane</keyword>
<accession>A0A1M4UJ02</accession>
<keyword evidence="2" id="KW-0282">Flagellum</keyword>
<feature type="transmembrane region" description="Helical" evidence="1">
    <location>
        <begin position="6"/>
        <end position="23"/>
    </location>
</feature>
<protein>
    <submittedName>
        <fullName evidence="2">Flagellar protein FliO/FliZ</fullName>
    </submittedName>
</protein>
<evidence type="ECO:0000313" key="3">
    <source>
        <dbReference type="Proteomes" id="UP000184035"/>
    </source>
</evidence>
<sequence>MAIVKMIMVLIAVVCLILITFKLSETRLNKMRNGNYIKVIERTQITKNNTIILIKAGKKGYLINCSNDKSEVLKEISEDEILLIEKEKQDIKNNMAIDVNNKLLQIKDKLKSLKLRGKN</sequence>
<evidence type="ECO:0000313" key="2">
    <source>
        <dbReference type="EMBL" id="SHE56762.1"/>
    </source>
</evidence>
<gene>
    <name evidence="2" type="ORF">SAMN05443638_10549</name>
</gene>